<dbReference type="EMBL" id="MHLI01000006">
    <property type="protein sequence ID" value="OGZ05820.1"/>
    <property type="molecule type" value="Genomic_DNA"/>
</dbReference>
<dbReference type="InterPro" id="IPR029055">
    <property type="entry name" value="Ntn_hydrolases_N"/>
</dbReference>
<dbReference type="CDD" id="cd01991">
    <property type="entry name" value="Asn_synthase_B_C"/>
    <property type="match status" value="1"/>
</dbReference>
<dbReference type="SUPFAM" id="SSF52402">
    <property type="entry name" value="Adenine nucleotide alpha hydrolases-like"/>
    <property type="match status" value="1"/>
</dbReference>
<keyword evidence="5 9" id="KW-0067">ATP-binding</keyword>
<evidence type="ECO:0000256" key="6">
    <source>
        <dbReference type="ARBA" id="ARBA00022962"/>
    </source>
</evidence>
<dbReference type="InterPro" id="IPR017932">
    <property type="entry name" value="GATase_2_dom"/>
</dbReference>
<keyword evidence="6 8" id="KW-0315">Glutamine amidotransferase</keyword>
<comment type="caution">
    <text evidence="11">The sequence shown here is derived from an EMBL/GenBank/DDBJ whole genome shotgun (WGS) entry which is preliminary data.</text>
</comment>
<dbReference type="GO" id="GO:0004066">
    <property type="term" value="F:asparagine synthase (glutamine-hydrolyzing) activity"/>
    <property type="evidence" value="ECO:0007669"/>
    <property type="project" value="UniProtKB-EC"/>
</dbReference>
<comment type="similarity">
    <text evidence="2">Belongs to the asparagine synthetase family.</text>
</comment>
<reference evidence="11 12" key="1">
    <citation type="journal article" date="2016" name="Nat. Commun.">
        <title>Thousands of microbial genomes shed light on interconnected biogeochemical processes in an aquifer system.</title>
        <authorList>
            <person name="Anantharaman K."/>
            <person name="Brown C.T."/>
            <person name="Hug L.A."/>
            <person name="Sharon I."/>
            <person name="Castelle C.J."/>
            <person name="Probst A.J."/>
            <person name="Thomas B.C."/>
            <person name="Singh A."/>
            <person name="Wilkins M.J."/>
            <person name="Karaoz U."/>
            <person name="Brodie E.L."/>
            <person name="Williams K.H."/>
            <person name="Hubbard S.S."/>
            <person name="Banfield J.F."/>
        </authorList>
    </citation>
    <scope>NUCLEOTIDE SEQUENCE [LARGE SCALE GENOMIC DNA]</scope>
</reference>
<dbReference type="PANTHER" id="PTHR43284:SF1">
    <property type="entry name" value="ASPARAGINE SYNTHETASE"/>
    <property type="match status" value="1"/>
</dbReference>
<dbReference type="InterPro" id="IPR014729">
    <property type="entry name" value="Rossmann-like_a/b/a_fold"/>
</dbReference>
<dbReference type="Pfam" id="PF13537">
    <property type="entry name" value="GATase_7"/>
    <property type="match status" value="1"/>
</dbReference>
<dbReference type="AlphaFoldDB" id="A0A1G2CYR5"/>
<evidence type="ECO:0000256" key="5">
    <source>
        <dbReference type="ARBA" id="ARBA00022840"/>
    </source>
</evidence>
<evidence type="ECO:0000256" key="8">
    <source>
        <dbReference type="PIRSR" id="PIRSR001589-1"/>
    </source>
</evidence>
<name>A0A1G2CYR5_9BACT</name>
<dbReference type="PANTHER" id="PTHR43284">
    <property type="entry name" value="ASPARAGINE SYNTHETASE (GLUTAMINE-HYDROLYZING)"/>
    <property type="match status" value="1"/>
</dbReference>
<comment type="pathway">
    <text evidence="1">Amino-acid biosynthesis; L-asparagine biosynthesis; L-asparagine from L-aspartate (L-Gln route): step 1/1.</text>
</comment>
<comment type="catalytic activity">
    <reaction evidence="7">
        <text>L-aspartate + L-glutamine + ATP + H2O = L-asparagine + L-glutamate + AMP + diphosphate + H(+)</text>
        <dbReference type="Rhea" id="RHEA:12228"/>
        <dbReference type="ChEBI" id="CHEBI:15377"/>
        <dbReference type="ChEBI" id="CHEBI:15378"/>
        <dbReference type="ChEBI" id="CHEBI:29985"/>
        <dbReference type="ChEBI" id="CHEBI:29991"/>
        <dbReference type="ChEBI" id="CHEBI:30616"/>
        <dbReference type="ChEBI" id="CHEBI:33019"/>
        <dbReference type="ChEBI" id="CHEBI:58048"/>
        <dbReference type="ChEBI" id="CHEBI:58359"/>
        <dbReference type="ChEBI" id="CHEBI:456215"/>
        <dbReference type="EC" id="6.3.5.4"/>
    </reaction>
</comment>
<keyword evidence="4 9" id="KW-0547">Nucleotide-binding</keyword>
<evidence type="ECO:0000256" key="3">
    <source>
        <dbReference type="ARBA" id="ARBA00012737"/>
    </source>
</evidence>
<dbReference type="GO" id="GO:0006529">
    <property type="term" value="P:asparagine biosynthetic process"/>
    <property type="evidence" value="ECO:0007669"/>
    <property type="project" value="UniProtKB-KW"/>
</dbReference>
<evidence type="ECO:0000256" key="2">
    <source>
        <dbReference type="ARBA" id="ARBA00005752"/>
    </source>
</evidence>
<gene>
    <name evidence="11" type="ORF">A2845_03380</name>
</gene>
<dbReference type="GO" id="GO:0005829">
    <property type="term" value="C:cytosol"/>
    <property type="evidence" value="ECO:0007669"/>
    <property type="project" value="TreeGrafter"/>
</dbReference>
<dbReference type="InterPro" id="IPR033738">
    <property type="entry name" value="AsnB_N"/>
</dbReference>
<keyword evidence="8" id="KW-0028">Amino-acid biosynthesis</keyword>
<feature type="active site" description="For GATase activity" evidence="8">
    <location>
        <position position="2"/>
    </location>
</feature>
<protein>
    <recommendedName>
        <fullName evidence="3">asparagine synthase (glutamine-hydrolyzing)</fullName>
        <ecNumber evidence="3">6.3.5.4</ecNumber>
    </recommendedName>
</protein>
<dbReference type="Proteomes" id="UP000177122">
    <property type="component" value="Unassembled WGS sequence"/>
</dbReference>
<feature type="domain" description="Glutamine amidotransferase type-2" evidence="10">
    <location>
        <begin position="2"/>
        <end position="210"/>
    </location>
</feature>
<dbReference type="InterPro" id="IPR051786">
    <property type="entry name" value="ASN_synthetase/amidase"/>
</dbReference>
<dbReference type="PIRSF" id="PIRSF001589">
    <property type="entry name" value="Asn_synthetase_glu-h"/>
    <property type="match status" value="1"/>
</dbReference>
<keyword evidence="8" id="KW-0061">Asparagine biosynthesis</keyword>
<accession>A0A1G2CYR5</accession>
<dbReference type="InterPro" id="IPR006426">
    <property type="entry name" value="Asn_synth_AEB"/>
</dbReference>
<proteinExistence type="inferred from homology"/>
<dbReference type="GO" id="GO:0005524">
    <property type="term" value="F:ATP binding"/>
    <property type="evidence" value="ECO:0007669"/>
    <property type="project" value="UniProtKB-KW"/>
</dbReference>
<evidence type="ECO:0000256" key="7">
    <source>
        <dbReference type="ARBA" id="ARBA00048741"/>
    </source>
</evidence>
<dbReference type="EC" id="6.3.5.4" evidence="3"/>
<evidence type="ECO:0000256" key="4">
    <source>
        <dbReference type="ARBA" id="ARBA00022741"/>
    </source>
</evidence>
<dbReference type="SUPFAM" id="SSF56235">
    <property type="entry name" value="N-terminal nucleophile aminohydrolases (Ntn hydrolases)"/>
    <property type="match status" value="1"/>
</dbReference>
<evidence type="ECO:0000256" key="1">
    <source>
        <dbReference type="ARBA" id="ARBA00005187"/>
    </source>
</evidence>
<dbReference type="PROSITE" id="PS51278">
    <property type="entry name" value="GATASE_TYPE_2"/>
    <property type="match status" value="1"/>
</dbReference>
<dbReference type="Gene3D" id="3.40.50.620">
    <property type="entry name" value="HUPs"/>
    <property type="match status" value="1"/>
</dbReference>
<evidence type="ECO:0000256" key="9">
    <source>
        <dbReference type="PIRSR" id="PIRSR001589-2"/>
    </source>
</evidence>
<evidence type="ECO:0000313" key="12">
    <source>
        <dbReference type="Proteomes" id="UP000177122"/>
    </source>
</evidence>
<evidence type="ECO:0000259" key="10">
    <source>
        <dbReference type="PROSITE" id="PS51278"/>
    </source>
</evidence>
<sequence>MCGINGFINSQGNPVDLIGQMNDATKHRGPDGVGSWSDELLTLGQNLLAITETPQNAKQPSVSRDGNYVLVYNGEIYNYKELRKALEGEGVIFHTDGDTEVIFEGLMRHGPSYFAQLDGMFAIAFYEKQKQKVFLARDRAGMKPLYIAHHDGAVVFSSEMRGLFAYGIPRVLDIEVARSFFIFGYTPSKETLIKGIVKLPPGSLREIDLASGKEHDEWFGWSDRTDLAAKFTPEILRQKFGDSVHAHTMGLRPFGLFLSGGLDSTVILHELAEKEREMVKTYTTRFETKDTRYNEDADLAAKLSGDYNIQHHELLVTERMFIDSYEEAILAMEEPRYNPSVPAYWLLAQMASKDITVVLNGSGGDELFLGYPRYQNARNIVKKYERFPKLLLDARYTIEGIQEGLIRPGHMLHLGENAPLWAYVNKIMPPFRNPAFRFMDGFDMADATAHFVNADIPPLRDPLSDRVNAIAELDRWFWLANEEFMRTDKVIMHFGMEGRFPFLANDLVRYANGISSEEKLRRGKKSLVREAYQGKLPEYILNKKKTGWNAPVTEWMSSEFGAMVRNVLTPEYYPPTAELFDFSALTKRTLEGKVRFEKADLMEFLPIVQFQVWARVFNVTLS</sequence>
<dbReference type="NCBIfam" id="TIGR01536">
    <property type="entry name" value="asn_synth_AEB"/>
    <property type="match status" value="1"/>
</dbReference>
<dbReference type="Pfam" id="PF00733">
    <property type="entry name" value="Asn_synthase"/>
    <property type="match status" value="1"/>
</dbReference>
<evidence type="ECO:0000313" key="11">
    <source>
        <dbReference type="EMBL" id="OGZ05820.1"/>
    </source>
</evidence>
<dbReference type="CDD" id="cd00712">
    <property type="entry name" value="AsnB"/>
    <property type="match status" value="1"/>
</dbReference>
<dbReference type="InterPro" id="IPR001962">
    <property type="entry name" value="Asn_synthase"/>
</dbReference>
<organism evidence="11 12">
    <name type="scientific">Candidatus Lloydbacteria bacterium RIFCSPHIGHO2_01_FULL_49_22</name>
    <dbReference type="NCBI Taxonomy" id="1798658"/>
    <lineage>
        <taxon>Bacteria</taxon>
        <taxon>Candidatus Lloydiibacteriota</taxon>
    </lineage>
</organism>
<feature type="binding site" evidence="9">
    <location>
        <position position="98"/>
    </location>
    <ligand>
        <name>L-glutamine</name>
        <dbReference type="ChEBI" id="CHEBI:58359"/>
    </ligand>
</feature>
<dbReference type="Gene3D" id="3.60.20.10">
    <property type="entry name" value="Glutamine Phosphoribosylpyrophosphate, subunit 1, domain 1"/>
    <property type="match status" value="1"/>
</dbReference>